<keyword evidence="1" id="KW-0812">Transmembrane</keyword>
<dbReference type="AlphaFoldDB" id="A0A101ELT3"/>
<sequence>MMSIRANKTILISVTSILVLSVIFFGYIITTPPTTGYEASIYLAYSVWFWYSAIAIIVLTIVLSGVGYDNKNNIYVILTLILALIVRISLMLLPYIRGYFLNSRSDILIYTGAIKDILNNGFIPNSDIYPAENVLAAILKEIGYYKLNLIILALPLYMFFVTFLWYYILIREIYQDKTRSTILYISAIGLTLIPGGGFVHRTTALTFLVMILSILVSKKIKKNLKSLLVIPLFWVLVYWHPLSTLYTLLVILAFWFLDKTLRKTNHVPLLNISPLEYIIIIVMILWMIWYASFSIVAENAKIVIMSFFKLLLGNPYLVRHIETVEKYQLPMDTLLRLAFYRYGKILILGIVFILSVVKILKNKSKIDEDIDTKIAIYFASIVAMFSWLGIVNLGIYFLNFERVFKYITLFSAPLVGYILIFSKRHLTKTIISILLVVMISYHTVFTIHAGPLVGLENQQITRSEYLGWGWLFGNRDALPIYTGRPFDIKTFYSLIYGHEQLRRTLFPYKYIKNQLPPHLAYPEYIGEVIPQKAYVVTNTFMLLFYQSIIPDNPKMWKWTKQDYNRLNADPTCNLIYSSSGYWIYLTLPRRR</sequence>
<feature type="transmembrane region" description="Helical" evidence="1">
    <location>
        <begin position="49"/>
        <end position="68"/>
    </location>
</feature>
<name>A0A101ELT3_9EURY</name>
<feature type="transmembrane region" description="Helical" evidence="1">
    <location>
        <begin position="403"/>
        <end position="421"/>
    </location>
</feature>
<keyword evidence="1" id="KW-1133">Transmembrane helix</keyword>
<gene>
    <name evidence="2" type="ORF">XD54_1434</name>
</gene>
<dbReference type="EMBL" id="LGFD01000029">
    <property type="protein sequence ID" value="KUK17265.1"/>
    <property type="molecule type" value="Genomic_DNA"/>
</dbReference>
<keyword evidence="1" id="KW-0472">Membrane</keyword>
<comment type="caution">
    <text evidence="2">The sequence shown here is derived from an EMBL/GenBank/DDBJ whole genome shotgun (WGS) entry which is preliminary data.</text>
</comment>
<evidence type="ECO:0000313" key="3">
    <source>
        <dbReference type="Proteomes" id="UP000053911"/>
    </source>
</evidence>
<evidence type="ECO:0008006" key="4">
    <source>
        <dbReference type="Google" id="ProtNLM"/>
    </source>
</evidence>
<feature type="transmembrane region" description="Helical" evidence="1">
    <location>
        <begin position="149"/>
        <end position="169"/>
    </location>
</feature>
<feature type="transmembrane region" description="Helical" evidence="1">
    <location>
        <begin position="377"/>
        <end position="397"/>
    </location>
</feature>
<feature type="transmembrane region" description="Helical" evidence="1">
    <location>
        <begin position="9"/>
        <end position="29"/>
    </location>
</feature>
<proteinExistence type="predicted"/>
<organism evidence="2 3">
    <name type="scientific">Thermococcus sibiricus</name>
    <dbReference type="NCBI Taxonomy" id="172049"/>
    <lineage>
        <taxon>Archaea</taxon>
        <taxon>Methanobacteriati</taxon>
        <taxon>Methanobacteriota</taxon>
        <taxon>Thermococci</taxon>
        <taxon>Thermococcales</taxon>
        <taxon>Thermococcaceae</taxon>
        <taxon>Thermococcus</taxon>
    </lineage>
</organism>
<evidence type="ECO:0000313" key="2">
    <source>
        <dbReference type="EMBL" id="KUK17265.1"/>
    </source>
</evidence>
<feature type="transmembrane region" description="Helical" evidence="1">
    <location>
        <begin position="433"/>
        <end position="453"/>
    </location>
</feature>
<feature type="transmembrane region" description="Helical" evidence="1">
    <location>
        <begin position="232"/>
        <end position="257"/>
    </location>
</feature>
<feature type="transmembrane region" description="Helical" evidence="1">
    <location>
        <begin position="338"/>
        <end position="357"/>
    </location>
</feature>
<feature type="transmembrane region" description="Helical" evidence="1">
    <location>
        <begin position="277"/>
        <end position="295"/>
    </location>
</feature>
<evidence type="ECO:0000256" key="1">
    <source>
        <dbReference type="SAM" id="Phobius"/>
    </source>
</evidence>
<accession>A0A101ELT3</accession>
<reference evidence="3" key="1">
    <citation type="journal article" date="2015" name="MBio">
        <title>Genome-Resolved Metagenomic Analysis Reveals Roles for Candidate Phyla and Other Microbial Community Members in Biogeochemical Transformations in Oil Reservoirs.</title>
        <authorList>
            <person name="Hu P."/>
            <person name="Tom L."/>
            <person name="Singh A."/>
            <person name="Thomas B.C."/>
            <person name="Baker B.J."/>
            <person name="Piceno Y.M."/>
            <person name="Andersen G.L."/>
            <person name="Banfield J.F."/>
        </authorList>
    </citation>
    <scope>NUCLEOTIDE SEQUENCE [LARGE SCALE GENOMIC DNA]</scope>
</reference>
<protein>
    <recommendedName>
        <fullName evidence="4">Glycosyltransferase RgtA/B/C/D-like domain-containing protein</fullName>
    </recommendedName>
</protein>
<feature type="transmembrane region" description="Helical" evidence="1">
    <location>
        <begin position="302"/>
        <end position="318"/>
    </location>
</feature>
<dbReference type="Proteomes" id="UP000053911">
    <property type="component" value="Unassembled WGS sequence"/>
</dbReference>
<feature type="transmembrane region" description="Helical" evidence="1">
    <location>
        <begin position="181"/>
        <end position="198"/>
    </location>
</feature>
<dbReference type="PATRIC" id="fig|172049.5.peg.572"/>
<feature type="transmembrane region" description="Helical" evidence="1">
    <location>
        <begin position="75"/>
        <end position="96"/>
    </location>
</feature>